<proteinExistence type="predicted"/>
<evidence type="ECO:0000256" key="1">
    <source>
        <dbReference type="SAM" id="MobiDB-lite"/>
    </source>
</evidence>
<protein>
    <submittedName>
        <fullName evidence="2">Uncharacterized protein</fullName>
    </submittedName>
</protein>
<evidence type="ECO:0000313" key="3">
    <source>
        <dbReference type="Proteomes" id="UP001066276"/>
    </source>
</evidence>
<sequence length="97" mass="10760">MALRPARRGRPRLVSRNVELYDQDTWTLRRTTAGVRSPSTVASTDLEPRSWERTRLSGRGTEASGWDTGTPWRSAAGAGAGRSVAEAPVYQSWRDKT</sequence>
<feature type="compositionally biased region" description="Basic and acidic residues" evidence="1">
    <location>
        <begin position="46"/>
        <end position="55"/>
    </location>
</feature>
<organism evidence="2 3">
    <name type="scientific">Pleurodeles waltl</name>
    <name type="common">Iberian ribbed newt</name>
    <dbReference type="NCBI Taxonomy" id="8319"/>
    <lineage>
        <taxon>Eukaryota</taxon>
        <taxon>Metazoa</taxon>
        <taxon>Chordata</taxon>
        <taxon>Craniata</taxon>
        <taxon>Vertebrata</taxon>
        <taxon>Euteleostomi</taxon>
        <taxon>Amphibia</taxon>
        <taxon>Batrachia</taxon>
        <taxon>Caudata</taxon>
        <taxon>Salamandroidea</taxon>
        <taxon>Salamandridae</taxon>
        <taxon>Pleurodelinae</taxon>
        <taxon>Pleurodeles</taxon>
    </lineage>
</organism>
<dbReference type="EMBL" id="JANPWB010000012">
    <property type="protein sequence ID" value="KAJ1119053.1"/>
    <property type="molecule type" value="Genomic_DNA"/>
</dbReference>
<dbReference type="Proteomes" id="UP001066276">
    <property type="component" value="Chromosome 8"/>
</dbReference>
<comment type="caution">
    <text evidence="2">The sequence shown here is derived from an EMBL/GenBank/DDBJ whole genome shotgun (WGS) entry which is preliminary data.</text>
</comment>
<gene>
    <name evidence="2" type="ORF">NDU88_007239</name>
</gene>
<evidence type="ECO:0000313" key="2">
    <source>
        <dbReference type="EMBL" id="KAJ1119053.1"/>
    </source>
</evidence>
<reference evidence="2" key="1">
    <citation type="journal article" date="2022" name="bioRxiv">
        <title>Sequencing and chromosome-scale assembly of the giantPleurodeles waltlgenome.</title>
        <authorList>
            <person name="Brown T."/>
            <person name="Elewa A."/>
            <person name="Iarovenko S."/>
            <person name="Subramanian E."/>
            <person name="Araus A.J."/>
            <person name="Petzold A."/>
            <person name="Susuki M."/>
            <person name="Suzuki K.-i.T."/>
            <person name="Hayashi T."/>
            <person name="Toyoda A."/>
            <person name="Oliveira C."/>
            <person name="Osipova E."/>
            <person name="Leigh N.D."/>
            <person name="Simon A."/>
            <person name="Yun M.H."/>
        </authorList>
    </citation>
    <scope>NUCLEOTIDE SEQUENCE</scope>
    <source>
        <strain evidence="2">20211129_DDA</strain>
        <tissue evidence="2">Liver</tissue>
    </source>
</reference>
<feature type="region of interest" description="Disordered" evidence="1">
    <location>
        <begin position="34"/>
        <end position="97"/>
    </location>
</feature>
<dbReference type="AlphaFoldDB" id="A0AAV7P0A7"/>
<name>A0AAV7P0A7_PLEWA</name>
<keyword evidence="3" id="KW-1185">Reference proteome</keyword>
<accession>A0AAV7P0A7</accession>